<dbReference type="STRING" id="234267.Acid_4785"/>
<accession>Q01X71</accession>
<gene>
    <name evidence="2" type="ordered locus">Acid_4785</name>
</gene>
<proteinExistence type="predicted"/>
<dbReference type="Gene3D" id="1.25.40.10">
    <property type="entry name" value="Tetratricopeptide repeat domain"/>
    <property type="match status" value="1"/>
</dbReference>
<feature type="transmembrane region" description="Helical" evidence="1">
    <location>
        <begin position="56"/>
        <end position="74"/>
    </location>
</feature>
<name>Q01X71_SOLUE</name>
<reference evidence="2" key="1">
    <citation type="submission" date="2006-10" db="EMBL/GenBank/DDBJ databases">
        <title>Complete sequence of Solibacter usitatus Ellin6076.</title>
        <authorList>
            <consortium name="US DOE Joint Genome Institute"/>
            <person name="Copeland A."/>
            <person name="Lucas S."/>
            <person name="Lapidus A."/>
            <person name="Barry K."/>
            <person name="Detter J.C."/>
            <person name="Glavina del Rio T."/>
            <person name="Hammon N."/>
            <person name="Israni S."/>
            <person name="Dalin E."/>
            <person name="Tice H."/>
            <person name="Pitluck S."/>
            <person name="Thompson L.S."/>
            <person name="Brettin T."/>
            <person name="Bruce D."/>
            <person name="Han C."/>
            <person name="Tapia R."/>
            <person name="Gilna P."/>
            <person name="Schmutz J."/>
            <person name="Larimer F."/>
            <person name="Land M."/>
            <person name="Hauser L."/>
            <person name="Kyrpides N."/>
            <person name="Mikhailova N."/>
            <person name="Janssen P.H."/>
            <person name="Kuske C.R."/>
            <person name="Richardson P."/>
        </authorList>
    </citation>
    <scope>NUCLEOTIDE SEQUENCE</scope>
    <source>
        <strain evidence="2">Ellin6076</strain>
    </source>
</reference>
<keyword evidence="1" id="KW-0812">Transmembrane</keyword>
<dbReference type="KEGG" id="sus:Acid_4785"/>
<dbReference type="HOGENOM" id="CLU_535167_0_0_0"/>
<keyword evidence="1" id="KW-0472">Membrane</keyword>
<dbReference type="InParanoid" id="Q01X71"/>
<protein>
    <submittedName>
        <fullName evidence="2">Uncharacterized protein</fullName>
    </submittedName>
</protein>
<dbReference type="AlphaFoldDB" id="Q01X71"/>
<dbReference type="EMBL" id="CP000473">
    <property type="protein sequence ID" value="ABJ85744.1"/>
    <property type="molecule type" value="Genomic_DNA"/>
</dbReference>
<dbReference type="InterPro" id="IPR011990">
    <property type="entry name" value="TPR-like_helical_dom_sf"/>
</dbReference>
<organism evidence="2">
    <name type="scientific">Solibacter usitatus (strain Ellin6076)</name>
    <dbReference type="NCBI Taxonomy" id="234267"/>
    <lineage>
        <taxon>Bacteria</taxon>
        <taxon>Pseudomonadati</taxon>
        <taxon>Acidobacteriota</taxon>
        <taxon>Terriglobia</taxon>
        <taxon>Bryobacterales</taxon>
        <taxon>Solibacteraceae</taxon>
        <taxon>Candidatus Solibacter</taxon>
    </lineage>
</organism>
<evidence type="ECO:0000256" key="1">
    <source>
        <dbReference type="SAM" id="Phobius"/>
    </source>
</evidence>
<sequence>MRVVRLYSARAHPSKVEAVSHARFAKADQQPKSCSLESENMQEAHVHYIYRTFQRIAAVAVIGAVVITGTAQFAQAQAAPEKKVKDQGEYDIFNQTIKDASNPAQQIKDLDTWTQKYPDSDYKDDRLYYYIQAYNATNQPAKVLEIGSQLMSRDLKQVFKDPKTGPQQILTVLYLMSVNTLKLPNATPDQLATGEKAARALQDFAGEYFTAANKPPSSSDADWAKTKNDVLSLAKALLMNVAQRPGAEAMTKYRADKNVDNCKAAEAAYQKAQQQFPDGAAIAFGLGTAQVCLYKVQPDKISSGLYEVARAVALDPTLGGTADPKAIESYLTNTYTQYHGGDDAGLKELKETAKANPMPPAGFKIKSATEIATEKEEEFKKSNPQLALWMGIKKQLADTGGEQYFEGTLKNAAVPKLKGTVVEGKPSCRSKELLVALSDATHAEVALKLDAALTGKPEAGVEIQWEGVPSAFTKDPFMLTMDTEKAKIENLKVTPCAAAPAKKAAPRKK</sequence>
<evidence type="ECO:0000313" key="2">
    <source>
        <dbReference type="EMBL" id="ABJ85744.1"/>
    </source>
</evidence>
<keyword evidence="1" id="KW-1133">Transmembrane helix</keyword>